<accession>F7W6P2</accession>
<keyword evidence="1" id="KW-1133">Transmembrane helix</keyword>
<feature type="transmembrane region" description="Helical" evidence="1">
    <location>
        <begin position="61"/>
        <end position="83"/>
    </location>
</feature>
<dbReference type="GeneID" id="10802055"/>
<dbReference type="HOGENOM" id="CLU_1826502_0_0_1"/>
<proteinExistence type="predicted"/>
<evidence type="ECO:0000313" key="3">
    <source>
        <dbReference type="Proteomes" id="UP000001881"/>
    </source>
</evidence>
<sequence>MASRALFDPLTLLRLAPIISSTASLALAWDQHWMLRIFTLPELERDSAQYLPKWFSAFFRAGLPSMLAFLSVTVATATVNLCTTESLLLKQRGSYYWYVAGAALAAGHLLLFQLWRRGFRPLLRTRAKREVGGRAEEVVEG</sequence>
<name>F7W6P2_SORMK</name>
<dbReference type="AlphaFoldDB" id="F7W6P2"/>
<dbReference type="STRING" id="771870.F7W6P2"/>
<feature type="transmembrane region" description="Helical" evidence="1">
    <location>
        <begin position="95"/>
        <end position="115"/>
    </location>
</feature>
<dbReference type="KEGG" id="smp:10802055"/>
<keyword evidence="1" id="KW-0472">Membrane</keyword>
<evidence type="ECO:0000256" key="1">
    <source>
        <dbReference type="SAM" id="Phobius"/>
    </source>
</evidence>
<dbReference type="OrthoDB" id="1523883at2759"/>
<dbReference type="VEuPathDB" id="FungiDB:SMAC_06400"/>
<dbReference type="Proteomes" id="UP000001881">
    <property type="component" value="Unassembled WGS sequence"/>
</dbReference>
<evidence type="ECO:0000313" key="2">
    <source>
        <dbReference type="EMBL" id="CCC13181.1"/>
    </source>
</evidence>
<gene>
    <name evidence="2" type="ORF">SMAC_06400</name>
</gene>
<protein>
    <submittedName>
        <fullName evidence="2">WGS project CABT00000000 data, contig 2.35</fullName>
    </submittedName>
</protein>
<organism evidence="2 3">
    <name type="scientific">Sordaria macrospora (strain ATCC MYA-333 / DSM 997 / K(L3346) / K-hell)</name>
    <dbReference type="NCBI Taxonomy" id="771870"/>
    <lineage>
        <taxon>Eukaryota</taxon>
        <taxon>Fungi</taxon>
        <taxon>Dikarya</taxon>
        <taxon>Ascomycota</taxon>
        <taxon>Pezizomycotina</taxon>
        <taxon>Sordariomycetes</taxon>
        <taxon>Sordariomycetidae</taxon>
        <taxon>Sordariales</taxon>
        <taxon>Sordariaceae</taxon>
        <taxon>Sordaria</taxon>
    </lineage>
</organism>
<dbReference type="InParanoid" id="F7W6P2"/>
<dbReference type="EMBL" id="CABT02000035">
    <property type="protein sequence ID" value="CCC13181.1"/>
    <property type="molecule type" value="Genomic_DNA"/>
</dbReference>
<reference evidence="2 3" key="1">
    <citation type="journal article" date="2010" name="PLoS Genet.">
        <title>De novo assembly of a 40 Mb eukaryotic genome from short sequence reads: Sordaria macrospora, a model organism for fungal morphogenesis.</title>
        <authorList>
            <person name="Nowrousian M."/>
            <person name="Stajich J."/>
            <person name="Chu M."/>
            <person name="Engh I."/>
            <person name="Espagne E."/>
            <person name="Halliday K."/>
            <person name="Kamerewerd J."/>
            <person name="Kempken F."/>
            <person name="Knab B."/>
            <person name="Kuo H.C."/>
            <person name="Osiewacz H.D."/>
            <person name="Poeggeler S."/>
            <person name="Read N."/>
            <person name="Seiler S."/>
            <person name="Smith K."/>
            <person name="Zickler D."/>
            <person name="Kueck U."/>
            <person name="Freitag M."/>
        </authorList>
    </citation>
    <scope>NUCLEOTIDE SEQUENCE [LARGE SCALE GENOMIC DNA]</scope>
    <source>
        <strain evidence="3">ATCC MYA-333 / DSM 997 / K(L3346) / K-hell</strain>
        <tissue evidence="2">Mycelium</tissue>
    </source>
</reference>
<comment type="caution">
    <text evidence="2">The sequence shown here is derived from an EMBL/GenBank/DDBJ whole genome shotgun (WGS) entry which is preliminary data.</text>
</comment>
<keyword evidence="1" id="KW-0812">Transmembrane</keyword>
<keyword evidence="3" id="KW-1185">Reference proteome</keyword>
<dbReference type="eggNOG" id="ENOG502SN2U">
    <property type="taxonomic scope" value="Eukaryota"/>
</dbReference>